<accession>E3K907</accession>
<reference key="1">
    <citation type="submission" date="2007-01" db="EMBL/GenBank/DDBJ databases">
        <title>The Genome Sequence of Puccinia graminis f. sp. tritici Strain CRL 75-36-700-3.</title>
        <authorList>
            <consortium name="The Broad Institute Genome Sequencing Platform"/>
            <person name="Birren B."/>
            <person name="Lander E."/>
            <person name="Galagan J."/>
            <person name="Nusbaum C."/>
            <person name="Devon K."/>
            <person name="Cuomo C."/>
            <person name="Jaffe D."/>
            <person name="Butler J."/>
            <person name="Alvarez P."/>
            <person name="Gnerre S."/>
            <person name="Grabherr M."/>
            <person name="Mauceli E."/>
            <person name="Brockman W."/>
            <person name="Young S."/>
            <person name="LaButti K."/>
            <person name="Sykes S."/>
            <person name="DeCaprio D."/>
            <person name="Crawford M."/>
            <person name="Koehrsen M."/>
            <person name="Engels R."/>
            <person name="Montgomery P."/>
            <person name="Pearson M."/>
            <person name="Howarth C."/>
            <person name="Larson L."/>
            <person name="White J."/>
            <person name="Zeng Q."/>
            <person name="Kodira C."/>
            <person name="Yandava C."/>
            <person name="Alvarado L."/>
            <person name="O'Leary S."/>
            <person name="Szabo L."/>
            <person name="Dean R."/>
            <person name="Schein J."/>
        </authorList>
    </citation>
    <scope>NUCLEOTIDE SEQUENCE</scope>
    <source>
        <strain>CRL 75-36-700-3</strain>
    </source>
</reference>
<evidence type="ECO:0000313" key="3">
    <source>
        <dbReference type="Proteomes" id="UP000008783"/>
    </source>
</evidence>
<dbReference type="HOGENOM" id="CLU_2850760_0_0_1"/>
<dbReference type="RefSeq" id="XP_003325087.1">
    <property type="nucleotide sequence ID" value="XM_003325039.1"/>
</dbReference>
<evidence type="ECO:0000313" key="2">
    <source>
        <dbReference type="EMBL" id="EFP80668.1"/>
    </source>
</evidence>
<name>E3K907_PUCGT</name>
<reference evidence="3" key="2">
    <citation type="journal article" date="2011" name="Proc. Natl. Acad. Sci. U.S.A.">
        <title>Obligate biotrophy features unraveled by the genomic analysis of rust fungi.</title>
        <authorList>
            <person name="Duplessis S."/>
            <person name="Cuomo C.A."/>
            <person name="Lin Y.-C."/>
            <person name="Aerts A."/>
            <person name="Tisserant E."/>
            <person name="Veneault-Fourrey C."/>
            <person name="Joly D.L."/>
            <person name="Hacquard S."/>
            <person name="Amselem J."/>
            <person name="Cantarel B.L."/>
            <person name="Chiu R."/>
            <person name="Coutinho P.M."/>
            <person name="Feau N."/>
            <person name="Field M."/>
            <person name="Frey P."/>
            <person name="Gelhaye E."/>
            <person name="Goldberg J."/>
            <person name="Grabherr M.G."/>
            <person name="Kodira C.D."/>
            <person name="Kohler A."/>
            <person name="Kuees U."/>
            <person name="Lindquist E.A."/>
            <person name="Lucas S.M."/>
            <person name="Mago R."/>
            <person name="Mauceli E."/>
            <person name="Morin E."/>
            <person name="Murat C."/>
            <person name="Pangilinan J.L."/>
            <person name="Park R."/>
            <person name="Pearson M."/>
            <person name="Quesneville H."/>
            <person name="Rouhier N."/>
            <person name="Sakthikumar S."/>
            <person name="Salamov A.A."/>
            <person name="Schmutz J."/>
            <person name="Selles B."/>
            <person name="Shapiro H."/>
            <person name="Tanguay P."/>
            <person name="Tuskan G.A."/>
            <person name="Henrissat B."/>
            <person name="Van de Peer Y."/>
            <person name="Rouze P."/>
            <person name="Ellis J.G."/>
            <person name="Dodds P.N."/>
            <person name="Schein J.E."/>
            <person name="Zhong S."/>
            <person name="Hamelin R.C."/>
            <person name="Grigoriev I.V."/>
            <person name="Szabo L.J."/>
            <person name="Martin F."/>
        </authorList>
    </citation>
    <scope>NUCLEOTIDE SEQUENCE [LARGE SCALE GENOMIC DNA]</scope>
    <source>
        <strain evidence="3">CRL 75-36-700-3 / race SCCL</strain>
    </source>
</reference>
<dbReference type="EMBL" id="DS178276">
    <property type="protein sequence ID" value="EFP80668.1"/>
    <property type="molecule type" value="Genomic_DNA"/>
</dbReference>
<feature type="region of interest" description="Disordered" evidence="1">
    <location>
        <begin position="43"/>
        <end position="65"/>
    </location>
</feature>
<sequence>MPPSRKTIKSVGFWLAQGANFADSMAGGLIELRPRGRVFCPPAHTPTSPLVEEPANGVDPAGAAT</sequence>
<proteinExistence type="predicted"/>
<dbReference type="KEGG" id="pgr:PGTG_06624"/>
<dbReference type="VEuPathDB" id="FungiDB:PGTG_06624"/>
<protein>
    <submittedName>
        <fullName evidence="2">Uncharacterized protein</fullName>
    </submittedName>
</protein>
<dbReference type="InParanoid" id="E3K907"/>
<dbReference type="GeneID" id="10539685"/>
<dbReference type="AlphaFoldDB" id="E3K907"/>
<dbReference type="Proteomes" id="UP000008783">
    <property type="component" value="Unassembled WGS sequence"/>
</dbReference>
<gene>
    <name evidence="2" type="ORF">PGTG_06624</name>
</gene>
<keyword evidence="3" id="KW-1185">Reference proteome</keyword>
<organism evidence="2 3">
    <name type="scientific">Puccinia graminis f. sp. tritici (strain CRL 75-36-700-3 / race SCCL)</name>
    <name type="common">Black stem rust fungus</name>
    <dbReference type="NCBI Taxonomy" id="418459"/>
    <lineage>
        <taxon>Eukaryota</taxon>
        <taxon>Fungi</taxon>
        <taxon>Dikarya</taxon>
        <taxon>Basidiomycota</taxon>
        <taxon>Pucciniomycotina</taxon>
        <taxon>Pucciniomycetes</taxon>
        <taxon>Pucciniales</taxon>
        <taxon>Pucciniaceae</taxon>
        <taxon>Puccinia</taxon>
    </lineage>
</organism>
<evidence type="ECO:0000256" key="1">
    <source>
        <dbReference type="SAM" id="MobiDB-lite"/>
    </source>
</evidence>